<dbReference type="AlphaFoldDB" id="A0A167BII2"/>
<feature type="transmembrane region" description="Helical" evidence="1">
    <location>
        <begin position="128"/>
        <end position="150"/>
    </location>
</feature>
<gene>
    <name evidence="2" type="ORF">CI238_00344</name>
</gene>
<keyword evidence="1" id="KW-0812">Transmembrane</keyword>
<proteinExistence type="predicted"/>
<accession>A0A167BII2</accession>
<dbReference type="STRING" id="1573173.A0A167BII2"/>
<evidence type="ECO:0000256" key="1">
    <source>
        <dbReference type="SAM" id="Phobius"/>
    </source>
</evidence>
<keyword evidence="3" id="KW-1185">Reference proteome</keyword>
<dbReference type="Proteomes" id="UP000076584">
    <property type="component" value="Unassembled WGS sequence"/>
</dbReference>
<reference evidence="2 3" key="1">
    <citation type="submission" date="2015-06" db="EMBL/GenBank/DDBJ databases">
        <title>Survival trade-offs in plant roots during colonization by closely related pathogenic and mutualistic fungi.</title>
        <authorList>
            <person name="Hacquard S."/>
            <person name="Kracher B."/>
            <person name="Hiruma K."/>
            <person name="Weinman A."/>
            <person name="Muench P."/>
            <person name="Garrido Oter R."/>
            <person name="Ver Loren van Themaat E."/>
            <person name="Dallerey J.-F."/>
            <person name="Damm U."/>
            <person name="Henrissat B."/>
            <person name="Lespinet O."/>
            <person name="Thon M."/>
            <person name="Kemen E."/>
            <person name="McHardy A.C."/>
            <person name="Schulze-Lefert P."/>
            <person name="O'Connell R.J."/>
        </authorList>
    </citation>
    <scope>NUCLEOTIDE SEQUENCE [LARGE SCALE GENOMIC DNA]</scope>
    <source>
        <strain evidence="2 3">MAFF 238704</strain>
    </source>
</reference>
<keyword evidence="1" id="KW-1133">Transmembrane helix</keyword>
<name>A0A167BII2_COLIC</name>
<comment type="caution">
    <text evidence="2">The sequence shown here is derived from an EMBL/GenBank/DDBJ whole genome shotgun (WGS) entry which is preliminary data.</text>
</comment>
<evidence type="ECO:0000313" key="2">
    <source>
        <dbReference type="EMBL" id="KZL81379.1"/>
    </source>
</evidence>
<evidence type="ECO:0000313" key="3">
    <source>
        <dbReference type="Proteomes" id="UP000076584"/>
    </source>
</evidence>
<organism evidence="2 3">
    <name type="scientific">Colletotrichum incanum</name>
    <name type="common">Soybean anthracnose fungus</name>
    <dbReference type="NCBI Taxonomy" id="1573173"/>
    <lineage>
        <taxon>Eukaryota</taxon>
        <taxon>Fungi</taxon>
        <taxon>Dikarya</taxon>
        <taxon>Ascomycota</taxon>
        <taxon>Pezizomycotina</taxon>
        <taxon>Sordariomycetes</taxon>
        <taxon>Hypocreomycetidae</taxon>
        <taxon>Glomerellales</taxon>
        <taxon>Glomerellaceae</taxon>
        <taxon>Colletotrichum</taxon>
        <taxon>Colletotrichum spaethianum species complex</taxon>
    </lineage>
</organism>
<protein>
    <submittedName>
        <fullName evidence="2">Uncharacterized protein</fullName>
    </submittedName>
</protein>
<keyword evidence="1" id="KW-0472">Membrane</keyword>
<dbReference type="EMBL" id="LFIW01001670">
    <property type="protein sequence ID" value="KZL81379.1"/>
    <property type="molecule type" value="Genomic_DNA"/>
</dbReference>
<sequence length="231" mass="25231">MTMSHVEVDMACCGSACSARRIKALSKPDNVTMATVLAEYYFNDPDSPHAVSSPGLSKWRGADIYPVGDVVFSQLLNTFWLVTVAPYNITGDFKFGAPTRDLGCQGFFLQNTTGTRTPDNLVMRANKMWLGILLLASVMMLVSAIMAGAFGCMRRGPDILDHIAFSLRDNPYAAVGESCSMEDAAEQVRRIRSVRVCIGDVRSTEKMGYAALGTVGDVVPLIQQKQGRRYV</sequence>